<protein>
    <submittedName>
        <fullName evidence="1">Uncharacterized protein</fullName>
    </submittedName>
</protein>
<organism evidence="1 2">
    <name type="scientific">Cichorium intybus</name>
    <name type="common">Chicory</name>
    <dbReference type="NCBI Taxonomy" id="13427"/>
    <lineage>
        <taxon>Eukaryota</taxon>
        <taxon>Viridiplantae</taxon>
        <taxon>Streptophyta</taxon>
        <taxon>Embryophyta</taxon>
        <taxon>Tracheophyta</taxon>
        <taxon>Spermatophyta</taxon>
        <taxon>Magnoliopsida</taxon>
        <taxon>eudicotyledons</taxon>
        <taxon>Gunneridae</taxon>
        <taxon>Pentapetalae</taxon>
        <taxon>asterids</taxon>
        <taxon>campanulids</taxon>
        <taxon>Asterales</taxon>
        <taxon>Asteraceae</taxon>
        <taxon>Cichorioideae</taxon>
        <taxon>Cichorieae</taxon>
        <taxon>Cichoriinae</taxon>
        <taxon>Cichorium</taxon>
    </lineage>
</organism>
<reference evidence="1 2" key="2">
    <citation type="journal article" date="2022" name="Mol. Ecol. Resour.">
        <title>The genomes of chicory, endive, great burdock and yacon provide insights into Asteraceae paleo-polyploidization history and plant inulin production.</title>
        <authorList>
            <person name="Fan W."/>
            <person name="Wang S."/>
            <person name="Wang H."/>
            <person name="Wang A."/>
            <person name="Jiang F."/>
            <person name="Liu H."/>
            <person name="Zhao H."/>
            <person name="Xu D."/>
            <person name="Zhang Y."/>
        </authorList>
    </citation>
    <scope>NUCLEOTIDE SEQUENCE [LARGE SCALE GENOMIC DNA]</scope>
    <source>
        <strain evidence="2">cv. Punajuju</strain>
        <tissue evidence="1">Leaves</tissue>
    </source>
</reference>
<proteinExistence type="predicted"/>
<evidence type="ECO:0000313" key="2">
    <source>
        <dbReference type="Proteomes" id="UP001055811"/>
    </source>
</evidence>
<dbReference type="Proteomes" id="UP001055811">
    <property type="component" value="Linkage Group LG06"/>
</dbReference>
<comment type="caution">
    <text evidence="1">The sequence shown here is derived from an EMBL/GenBank/DDBJ whole genome shotgun (WGS) entry which is preliminary data.</text>
</comment>
<sequence length="145" mass="16533">MTCSHKVSPISKPSMEGYSDTLKALLDKETPITEKLKTFEREKKKKEMKEKSEYKQQFEKDERFIPSPRLTRSQTRMKLGKTSSNKLTNIEDEGEVNSEDVSSSSGIQTRIKEIGQECGFKKRIGKGTTQPQKRLVKTGEATKTQ</sequence>
<gene>
    <name evidence="1" type="ORF">L2E82_33336</name>
</gene>
<name>A0ACB9BK88_CICIN</name>
<keyword evidence="2" id="KW-1185">Reference proteome</keyword>
<reference evidence="2" key="1">
    <citation type="journal article" date="2022" name="Mol. Ecol. Resour.">
        <title>The genomes of chicory, endive, great burdock and yacon provide insights into Asteraceae palaeo-polyploidization history and plant inulin production.</title>
        <authorList>
            <person name="Fan W."/>
            <person name="Wang S."/>
            <person name="Wang H."/>
            <person name="Wang A."/>
            <person name="Jiang F."/>
            <person name="Liu H."/>
            <person name="Zhao H."/>
            <person name="Xu D."/>
            <person name="Zhang Y."/>
        </authorList>
    </citation>
    <scope>NUCLEOTIDE SEQUENCE [LARGE SCALE GENOMIC DNA]</scope>
    <source>
        <strain evidence="2">cv. Punajuju</strain>
    </source>
</reference>
<evidence type="ECO:0000313" key="1">
    <source>
        <dbReference type="EMBL" id="KAI3722304.1"/>
    </source>
</evidence>
<accession>A0ACB9BK88</accession>
<dbReference type="EMBL" id="CM042014">
    <property type="protein sequence ID" value="KAI3722304.1"/>
    <property type="molecule type" value="Genomic_DNA"/>
</dbReference>